<dbReference type="NCBIfam" id="TIGR01143">
    <property type="entry name" value="murF"/>
    <property type="match status" value="1"/>
</dbReference>
<gene>
    <name evidence="6" type="ORF">CARN2_3711</name>
</gene>
<dbReference type="SUPFAM" id="SSF63418">
    <property type="entry name" value="MurE/MurF N-terminal domain"/>
    <property type="match status" value="2"/>
</dbReference>
<dbReference type="GO" id="GO:0047480">
    <property type="term" value="F:UDP-N-acetylmuramoyl-tripeptide-D-alanyl-D-alanine ligase activity"/>
    <property type="evidence" value="ECO:0007669"/>
    <property type="project" value="InterPro"/>
</dbReference>
<dbReference type="InterPro" id="IPR005863">
    <property type="entry name" value="UDP-N-AcMur_synth"/>
</dbReference>
<dbReference type="InterPro" id="IPR036615">
    <property type="entry name" value="Mur_ligase_C_dom_sf"/>
</dbReference>
<evidence type="ECO:0000256" key="1">
    <source>
        <dbReference type="ARBA" id="ARBA00005898"/>
    </source>
</evidence>
<dbReference type="GO" id="GO:0071555">
    <property type="term" value="P:cell wall organization"/>
    <property type="evidence" value="ECO:0007669"/>
    <property type="project" value="InterPro"/>
</dbReference>
<dbReference type="HAMAP" id="MF_00208">
    <property type="entry name" value="MurE"/>
    <property type="match status" value="1"/>
</dbReference>
<name>E6PTH8_9ZZZZ</name>
<dbReference type="Pfam" id="PF02875">
    <property type="entry name" value="Mur_ligase_C"/>
    <property type="match status" value="2"/>
</dbReference>
<dbReference type="SUPFAM" id="SSF53244">
    <property type="entry name" value="MurD-like peptide ligases, peptide-binding domain"/>
    <property type="match status" value="2"/>
</dbReference>
<dbReference type="GO" id="GO:0051301">
    <property type="term" value="P:cell division"/>
    <property type="evidence" value="ECO:0007669"/>
    <property type="project" value="InterPro"/>
</dbReference>
<feature type="domain" description="Mur ligase N-terminal catalytic" evidence="3">
    <location>
        <begin position="27"/>
        <end position="70"/>
    </location>
</feature>
<dbReference type="EMBL" id="CABM01000049">
    <property type="protein sequence ID" value="CBH98235.1"/>
    <property type="molecule type" value="Genomic_DNA"/>
</dbReference>
<dbReference type="HAMAP" id="MF_02019">
    <property type="entry name" value="MurF"/>
    <property type="match status" value="1"/>
</dbReference>
<dbReference type="Gene3D" id="3.40.1190.10">
    <property type="entry name" value="Mur-like, catalytic domain"/>
    <property type="match status" value="2"/>
</dbReference>
<evidence type="ECO:0000313" key="6">
    <source>
        <dbReference type="EMBL" id="CBH98235.1"/>
    </source>
</evidence>
<dbReference type="InterPro" id="IPR005761">
    <property type="entry name" value="UDP-N-AcMur-Glu-dNH2Pim_ligase"/>
</dbReference>
<feature type="domain" description="Mur ligase central" evidence="5">
    <location>
        <begin position="110"/>
        <end position="310"/>
    </location>
</feature>
<dbReference type="Pfam" id="PF01225">
    <property type="entry name" value="Mur_ligase"/>
    <property type="match status" value="2"/>
</dbReference>
<dbReference type="Gene3D" id="3.90.190.20">
    <property type="entry name" value="Mur ligase, C-terminal domain"/>
    <property type="match status" value="2"/>
</dbReference>
<dbReference type="GO" id="GO:0005524">
    <property type="term" value="F:ATP binding"/>
    <property type="evidence" value="ECO:0007669"/>
    <property type="project" value="InterPro"/>
</dbReference>
<feature type="domain" description="Mur ligase C-terminal" evidence="4">
    <location>
        <begin position="828"/>
        <end position="947"/>
    </location>
</feature>
<dbReference type="GO" id="GO:0005737">
    <property type="term" value="C:cytoplasm"/>
    <property type="evidence" value="ECO:0007669"/>
    <property type="project" value="InterPro"/>
</dbReference>
<dbReference type="InterPro" id="IPR036565">
    <property type="entry name" value="Mur-like_cat_sf"/>
</dbReference>
<dbReference type="PANTHER" id="PTHR23135:SF4">
    <property type="entry name" value="UDP-N-ACETYLMURAMOYL-L-ALANYL-D-GLUTAMATE--2,6-DIAMINOPIMELATE LIGASE MURE HOMOLOG, CHLOROPLASTIC"/>
    <property type="match status" value="1"/>
</dbReference>
<proteinExistence type="inferred from homology"/>
<comment type="similarity">
    <text evidence="1">Belongs to the MurCDEF family. MurE subfamily.</text>
</comment>
<dbReference type="NCBIfam" id="NF001126">
    <property type="entry name" value="PRK00139.1-4"/>
    <property type="match status" value="1"/>
</dbReference>
<feature type="domain" description="Mur ligase N-terminal catalytic" evidence="3">
    <location>
        <begin position="515"/>
        <end position="586"/>
    </location>
</feature>
<dbReference type="InterPro" id="IPR000713">
    <property type="entry name" value="Mur_ligase_N"/>
</dbReference>
<evidence type="ECO:0000259" key="3">
    <source>
        <dbReference type="Pfam" id="PF01225"/>
    </source>
</evidence>
<evidence type="ECO:0000256" key="2">
    <source>
        <dbReference type="ARBA" id="ARBA00031461"/>
    </source>
</evidence>
<dbReference type="PANTHER" id="PTHR23135">
    <property type="entry name" value="MUR LIGASE FAMILY MEMBER"/>
    <property type="match status" value="1"/>
</dbReference>
<sequence length="976" mass="100669">MSAAPGSVGAVLHAVRAAAVPAGAAWTCDSRQVQAGDLFIAWPGAASDGRRHLPEAFARGAVAALVEDDGADGFDLPPATLRVRGLKALAGELAAAWYGQPSRHMTVLAITGTNGKTSCALWAAQALAAAGKPCGVVGTLGAGLPGALQATGLTTPDPVRLQRELAAMLAQGVRHVALEASSIGIEEGRLAGLQVHTAGFTNLTQDHLDYHGDMAAYAAAKRRLFDARGLQAAVLNIDDAMGAALAQHTAQRGMRVITTALDQPADWRAELADTPTGMAVELCHAAQRAQVALPLVGRFNVANVLVVCGLLQSCGLGFEAIVQALGAIAPPPGRMQLMGGRDAPLVVVDYAHTPDAIAQALQALRPAAQARGGKLWCLLGAGGDRDRSKRAPMAAAAEGLADRVVLTSDNPRSEAPQAILDDLLQGMVAPVQGLVVADRAQAIAETVAHAAAADVVLLAGKGHETTQEQDGRKAPFLDVFHARLALAQRGGGLFALRELQAWVGGRLHGDALTPITRVCTDTRSLRPGDLFVALRGERFDAHDFLPQAAAAGAAAVLAERGVAPCGLPGVEVADSLQALGRLSQAWRRQQGAMALAAVTGSNGKTTVTQMIAAILAAWLGEDGRLATQGNFNNEVGLPLTLLRLQPQHLAGVVELGMNHPGEVARLAAIAEPTVALVNNAQREHQEFMHTVEAVARENGSVLAALAPSGVAVYPASDSYAPLWQSLAAGRRLMRFALHEVTEAPPAAEVSGWAEMAYQAAANAEPGMRLHLRSPAGEARVQLQVMGAHNAHNALAAAAVALACGAPLDAVVAGLETFRPVAGRMQRSRLELPGGHAISLIDDSYNANPDSVRAAIDALAALPGRRLLVLGDMGEVGTQGPAFHAEAGSHAAARRIDAVWAVGDLARHAADAAGQDGVAVRHAANVEALAVDVAALQGFDAVLVKGSRFMRMERVVRALQGLGTPPGAGAKEASHAA</sequence>
<evidence type="ECO:0000259" key="4">
    <source>
        <dbReference type="Pfam" id="PF02875"/>
    </source>
</evidence>
<dbReference type="InterPro" id="IPR013221">
    <property type="entry name" value="Mur_ligase_cen"/>
</dbReference>
<dbReference type="Pfam" id="PF08245">
    <property type="entry name" value="Mur_ligase_M"/>
    <property type="match status" value="2"/>
</dbReference>
<dbReference type="Gene3D" id="3.40.1390.10">
    <property type="entry name" value="MurE/MurF, N-terminal domain"/>
    <property type="match status" value="2"/>
</dbReference>
<dbReference type="AlphaFoldDB" id="E6PTH8"/>
<keyword evidence="6" id="KW-0436">Ligase</keyword>
<dbReference type="InterPro" id="IPR004101">
    <property type="entry name" value="Mur_ligase_C"/>
</dbReference>
<dbReference type="NCBIfam" id="NF008896">
    <property type="entry name" value="PRK11929.1"/>
    <property type="match status" value="1"/>
</dbReference>
<dbReference type="InterPro" id="IPR035911">
    <property type="entry name" value="MurE/MurF_N"/>
</dbReference>
<comment type="caution">
    <text evidence="6">The sequence shown here is derived from an EMBL/GenBank/DDBJ whole genome shotgun (WGS) entry which is preliminary data.</text>
</comment>
<dbReference type="GO" id="GO:0008360">
    <property type="term" value="P:regulation of cell shape"/>
    <property type="evidence" value="ECO:0007669"/>
    <property type="project" value="InterPro"/>
</dbReference>
<evidence type="ECO:0000259" key="5">
    <source>
        <dbReference type="Pfam" id="PF08245"/>
    </source>
</evidence>
<protein>
    <recommendedName>
        <fullName evidence="2">UDP-MurNAc-pentapeptide synthetase</fullName>
    </recommendedName>
</protein>
<reference evidence="6" key="1">
    <citation type="submission" date="2009-10" db="EMBL/GenBank/DDBJ databases">
        <title>Diversity of trophic interactions inside an arsenic-rich microbial ecosystem.</title>
        <authorList>
            <person name="Bertin P.N."/>
            <person name="Heinrich-Salmeron A."/>
            <person name="Pelletier E."/>
            <person name="Goulhen-Chollet F."/>
            <person name="Arsene-Ploetze F."/>
            <person name="Gallien S."/>
            <person name="Calteau A."/>
            <person name="Vallenet D."/>
            <person name="Casiot C."/>
            <person name="Chane-Woon-Ming B."/>
            <person name="Giloteaux L."/>
            <person name="Barakat M."/>
            <person name="Bonnefoy V."/>
            <person name="Bruneel O."/>
            <person name="Chandler M."/>
            <person name="Cleiss J."/>
            <person name="Duran R."/>
            <person name="Elbaz-Poulichet F."/>
            <person name="Fonknechten N."/>
            <person name="Lauga B."/>
            <person name="Mornico D."/>
            <person name="Ortet P."/>
            <person name="Schaeffer C."/>
            <person name="Siguier P."/>
            <person name="Alexander Thil Smith A."/>
            <person name="Van Dorsselaer A."/>
            <person name="Weissenbach J."/>
            <person name="Medigue C."/>
            <person name="Le Paslier D."/>
        </authorList>
    </citation>
    <scope>NUCLEOTIDE SEQUENCE</scope>
</reference>
<dbReference type="NCBIfam" id="TIGR01085">
    <property type="entry name" value="murE"/>
    <property type="match status" value="1"/>
</dbReference>
<organism evidence="6">
    <name type="scientific">mine drainage metagenome</name>
    <dbReference type="NCBI Taxonomy" id="410659"/>
    <lineage>
        <taxon>unclassified sequences</taxon>
        <taxon>metagenomes</taxon>
        <taxon>ecological metagenomes</taxon>
    </lineage>
</organism>
<feature type="domain" description="Mur ligase C-terminal" evidence="4">
    <location>
        <begin position="333"/>
        <end position="462"/>
    </location>
</feature>
<dbReference type="SUPFAM" id="SSF53623">
    <property type="entry name" value="MurD-like peptide ligases, catalytic domain"/>
    <property type="match status" value="2"/>
</dbReference>
<accession>E6PTH8</accession>
<feature type="domain" description="Mur ligase central" evidence="5">
    <location>
        <begin position="598"/>
        <end position="800"/>
    </location>
</feature>